<feature type="transmembrane region" description="Helical" evidence="6">
    <location>
        <begin position="249"/>
        <end position="273"/>
    </location>
</feature>
<sequence>MADNHTGEELSAQFRDASRFWIQRVFVPLVVGVGLLGNVVTIVVLTRRRMRSSTNVYLTALAVSDLLYLMFVFTLSFMHYPSIHGPSYQWYWHYYGFGIWFTDATTYTSIWLTVSFTVERYIAVCHPMRGRLICTESRARKVIVLVYFFCFVTTVTTPLEYEAIVTQDPKDNSTQIFSSNFTKIYHNKTYRTVFYWFTTVTFIFVPLILLGIFNSFLIHAVHKSQQQRCRMTQVEQSDSIQTQENKITITLIAVVILFMVCQIPTAITLIYNLFHQPPMNSVEENIGLGLGNIFNFLVTVNASCNFMLYCALSDKYRRTFLLTFLPSCYHPPSPSRHSTVFSSLYDGRSTLRQSVHTSSIRGCSTNGDNVKAFKRASNYNARIQNNEAQPSLHPAENNVPSLLVESHYNWSSFILK</sequence>
<keyword evidence="4 6" id="KW-1133">Transmembrane helix</keyword>
<dbReference type="EMBL" id="NEVH01012087">
    <property type="protein sequence ID" value="PNF30773.1"/>
    <property type="molecule type" value="Genomic_DNA"/>
</dbReference>
<dbReference type="FunCoup" id="A0A2J7QQA8">
    <property type="interactions" value="38"/>
</dbReference>
<accession>A0A2J7QQA8</accession>
<evidence type="ECO:0000256" key="1">
    <source>
        <dbReference type="ARBA" id="ARBA00004370"/>
    </source>
</evidence>
<protein>
    <recommendedName>
        <fullName evidence="7">G-protein coupled receptors family 1 profile domain-containing protein</fullName>
    </recommendedName>
</protein>
<dbReference type="GO" id="GO:0004930">
    <property type="term" value="F:G protein-coupled receptor activity"/>
    <property type="evidence" value="ECO:0007669"/>
    <property type="project" value="InterPro"/>
</dbReference>
<dbReference type="InParanoid" id="A0A2J7QQA8"/>
<name>A0A2J7QQA8_9NEOP</name>
<dbReference type="InterPro" id="IPR017452">
    <property type="entry name" value="GPCR_Rhodpsn_7TM"/>
</dbReference>
<organism evidence="8 9">
    <name type="scientific">Cryptotermes secundus</name>
    <dbReference type="NCBI Taxonomy" id="105785"/>
    <lineage>
        <taxon>Eukaryota</taxon>
        <taxon>Metazoa</taxon>
        <taxon>Ecdysozoa</taxon>
        <taxon>Arthropoda</taxon>
        <taxon>Hexapoda</taxon>
        <taxon>Insecta</taxon>
        <taxon>Pterygota</taxon>
        <taxon>Neoptera</taxon>
        <taxon>Polyneoptera</taxon>
        <taxon>Dictyoptera</taxon>
        <taxon>Blattodea</taxon>
        <taxon>Blattoidea</taxon>
        <taxon>Termitoidae</taxon>
        <taxon>Kalotermitidae</taxon>
        <taxon>Cryptotermitinae</taxon>
        <taxon>Cryptotermes</taxon>
    </lineage>
</organism>
<proteinExistence type="inferred from homology"/>
<keyword evidence="9" id="KW-1185">Reference proteome</keyword>
<evidence type="ECO:0000256" key="6">
    <source>
        <dbReference type="SAM" id="Phobius"/>
    </source>
</evidence>
<comment type="caution">
    <text evidence="8">The sequence shown here is derived from an EMBL/GenBank/DDBJ whole genome shotgun (WGS) entry which is preliminary data.</text>
</comment>
<evidence type="ECO:0000256" key="3">
    <source>
        <dbReference type="ARBA" id="ARBA00022692"/>
    </source>
</evidence>
<feature type="transmembrane region" description="Helical" evidence="6">
    <location>
        <begin position="193"/>
        <end position="221"/>
    </location>
</feature>
<comment type="similarity">
    <text evidence="2">Belongs to the G-protein coupled receptor 1 family.</text>
</comment>
<dbReference type="PANTHER" id="PTHR46641">
    <property type="entry name" value="FMRFAMIDE RECEPTOR-RELATED"/>
    <property type="match status" value="1"/>
</dbReference>
<evidence type="ECO:0000313" key="9">
    <source>
        <dbReference type="Proteomes" id="UP000235965"/>
    </source>
</evidence>
<dbReference type="InterPro" id="IPR000276">
    <property type="entry name" value="GPCR_Rhodpsn"/>
</dbReference>
<keyword evidence="5 6" id="KW-0472">Membrane</keyword>
<evidence type="ECO:0000259" key="7">
    <source>
        <dbReference type="PROSITE" id="PS50262"/>
    </source>
</evidence>
<evidence type="ECO:0000313" key="8">
    <source>
        <dbReference type="EMBL" id="PNF30774.1"/>
    </source>
</evidence>
<dbReference type="Gene3D" id="1.20.1070.10">
    <property type="entry name" value="Rhodopsin 7-helix transmembrane proteins"/>
    <property type="match status" value="1"/>
</dbReference>
<dbReference type="CDD" id="cd14978">
    <property type="entry name" value="7tmA_FMRFamide_R-like"/>
    <property type="match status" value="1"/>
</dbReference>
<evidence type="ECO:0000256" key="2">
    <source>
        <dbReference type="ARBA" id="ARBA00010663"/>
    </source>
</evidence>
<dbReference type="PANTHER" id="PTHR46641:SF22">
    <property type="entry name" value="PROCTOLIN RECEPTOR, ISOFORM A"/>
    <property type="match status" value="1"/>
</dbReference>
<feature type="transmembrane region" description="Helical" evidence="6">
    <location>
        <begin position="139"/>
        <end position="159"/>
    </location>
</feature>
<comment type="subcellular location">
    <subcellularLocation>
        <location evidence="1">Membrane</location>
    </subcellularLocation>
</comment>
<gene>
    <name evidence="8" type="ORF">B7P43_G06181</name>
</gene>
<dbReference type="SMART" id="SM01381">
    <property type="entry name" value="7TM_GPCR_Srsx"/>
    <property type="match status" value="1"/>
</dbReference>
<dbReference type="Pfam" id="PF00001">
    <property type="entry name" value="7tm_1"/>
    <property type="match status" value="1"/>
</dbReference>
<feature type="transmembrane region" description="Helical" evidence="6">
    <location>
        <begin position="92"/>
        <end position="118"/>
    </location>
</feature>
<feature type="domain" description="G-protein coupled receptors family 1 profile" evidence="7">
    <location>
        <begin position="37"/>
        <end position="309"/>
    </location>
</feature>
<dbReference type="EMBL" id="NEVH01012087">
    <property type="protein sequence ID" value="PNF30774.1"/>
    <property type="molecule type" value="Genomic_DNA"/>
</dbReference>
<feature type="transmembrane region" description="Helical" evidence="6">
    <location>
        <begin position="57"/>
        <end position="80"/>
    </location>
</feature>
<dbReference type="OrthoDB" id="10011262at2759"/>
<dbReference type="AlphaFoldDB" id="A0A2J7QQA8"/>
<dbReference type="PROSITE" id="PS50262">
    <property type="entry name" value="G_PROTEIN_RECEP_F1_2"/>
    <property type="match status" value="1"/>
</dbReference>
<evidence type="ECO:0000256" key="4">
    <source>
        <dbReference type="ARBA" id="ARBA00022989"/>
    </source>
</evidence>
<feature type="transmembrane region" description="Helical" evidence="6">
    <location>
        <begin position="25"/>
        <end position="45"/>
    </location>
</feature>
<reference evidence="8 9" key="1">
    <citation type="submission" date="2017-12" db="EMBL/GenBank/DDBJ databases">
        <title>Hemimetabolous genomes reveal molecular basis of termite eusociality.</title>
        <authorList>
            <person name="Harrison M.C."/>
            <person name="Jongepier E."/>
            <person name="Robertson H.M."/>
            <person name="Arning N."/>
            <person name="Bitard-Feildel T."/>
            <person name="Chao H."/>
            <person name="Childers C.P."/>
            <person name="Dinh H."/>
            <person name="Doddapaneni H."/>
            <person name="Dugan S."/>
            <person name="Gowin J."/>
            <person name="Greiner C."/>
            <person name="Han Y."/>
            <person name="Hu H."/>
            <person name="Hughes D.S.T."/>
            <person name="Huylmans A.-K."/>
            <person name="Kemena C."/>
            <person name="Kremer L.P.M."/>
            <person name="Lee S.L."/>
            <person name="Lopez-Ezquerra A."/>
            <person name="Mallet L."/>
            <person name="Monroy-Kuhn J.M."/>
            <person name="Moser A."/>
            <person name="Murali S.C."/>
            <person name="Muzny D.M."/>
            <person name="Otani S."/>
            <person name="Piulachs M.-D."/>
            <person name="Poelchau M."/>
            <person name="Qu J."/>
            <person name="Schaub F."/>
            <person name="Wada-Katsumata A."/>
            <person name="Worley K.C."/>
            <person name="Xie Q."/>
            <person name="Ylla G."/>
            <person name="Poulsen M."/>
            <person name="Gibbs R.A."/>
            <person name="Schal C."/>
            <person name="Richards S."/>
            <person name="Belles X."/>
            <person name="Korb J."/>
            <person name="Bornberg-Bauer E."/>
        </authorList>
    </citation>
    <scope>NUCLEOTIDE SEQUENCE [LARGE SCALE GENOMIC DNA]</scope>
    <source>
        <tissue evidence="8">Whole body</tissue>
    </source>
</reference>
<evidence type="ECO:0000256" key="5">
    <source>
        <dbReference type="ARBA" id="ARBA00023136"/>
    </source>
</evidence>
<keyword evidence="3 6" id="KW-0812">Transmembrane</keyword>
<dbReference type="Proteomes" id="UP000235965">
    <property type="component" value="Unassembled WGS sequence"/>
</dbReference>
<dbReference type="InterPro" id="IPR052954">
    <property type="entry name" value="GPCR-Ligand_Int"/>
</dbReference>
<dbReference type="GO" id="GO:0016020">
    <property type="term" value="C:membrane"/>
    <property type="evidence" value="ECO:0007669"/>
    <property type="project" value="UniProtKB-SubCell"/>
</dbReference>
<dbReference type="PRINTS" id="PR00237">
    <property type="entry name" value="GPCRRHODOPSN"/>
</dbReference>
<dbReference type="STRING" id="105785.A0A2J7QQA8"/>
<dbReference type="SUPFAM" id="SSF81321">
    <property type="entry name" value="Family A G protein-coupled receptor-like"/>
    <property type="match status" value="1"/>
</dbReference>
<feature type="transmembrane region" description="Helical" evidence="6">
    <location>
        <begin position="293"/>
        <end position="312"/>
    </location>
</feature>